<evidence type="ECO:0000313" key="2">
    <source>
        <dbReference type="Proteomes" id="UP001165083"/>
    </source>
</evidence>
<keyword evidence="2" id="KW-1185">Reference proteome</keyword>
<reference evidence="1" key="1">
    <citation type="submission" date="2023-04" db="EMBL/GenBank/DDBJ databases">
        <title>Phytophthora lilii NBRC 32176.</title>
        <authorList>
            <person name="Ichikawa N."/>
            <person name="Sato H."/>
            <person name="Tonouchi N."/>
        </authorList>
    </citation>
    <scope>NUCLEOTIDE SEQUENCE</scope>
    <source>
        <strain evidence="1">NBRC 32176</strain>
    </source>
</reference>
<sequence length="75" mass="8308">MLIGTKAHENAARNSSSNWEFHLKYDVVKLKLTRVMVAPGIWRTFSSESAALQPNGQPAAGFWAGKQRHLRDSAA</sequence>
<proteinExistence type="predicted"/>
<name>A0A9W6UAS0_9STRA</name>
<dbReference type="Proteomes" id="UP001165083">
    <property type="component" value="Unassembled WGS sequence"/>
</dbReference>
<comment type="caution">
    <text evidence="1">The sequence shown here is derived from an EMBL/GenBank/DDBJ whole genome shotgun (WGS) entry which is preliminary data.</text>
</comment>
<organism evidence="1 2">
    <name type="scientific">Phytophthora lilii</name>
    <dbReference type="NCBI Taxonomy" id="2077276"/>
    <lineage>
        <taxon>Eukaryota</taxon>
        <taxon>Sar</taxon>
        <taxon>Stramenopiles</taxon>
        <taxon>Oomycota</taxon>
        <taxon>Peronosporomycetes</taxon>
        <taxon>Peronosporales</taxon>
        <taxon>Peronosporaceae</taxon>
        <taxon>Phytophthora</taxon>
    </lineage>
</organism>
<protein>
    <submittedName>
        <fullName evidence="1">Unnamed protein product</fullName>
    </submittedName>
</protein>
<evidence type="ECO:0000313" key="1">
    <source>
        <dbReference type="EMBL" id="GMF29350.1"/>
    </source>
</evidence>
<dbReference type="EMBL" id="BSXW01000771">
    <property type="protein sequence ID" value="GMF29350.1"/>
    <property type="molecule type" value="Genomic_DNA"/>
</dbReference>
<accession>A0A9W6UAS0</accession>
<gene>
    <name evidence="1" type="ORF">Plil01_001244300</name>
</gene>
<dbReference type="AlphaFoldDB" id="A0A9W6UAS0"/>